<dbReference type="Pfam" id="PF00459">
    <property type="entry name" value="Inositol_P"/>
    <property type="match status" value="1"/>
</dbReference>
<evidence type="ECO:0000256" key="2">
    <source>
        <dbReference type="ARBA" id="ARBA00001946"/>
    </source>
</evidence>
<name>A0ABV3QQ43_9GAMM</name>
<dbReference type="PANTHER" id="PTHR20854:SF4">
    <property type="entry name" value="INOSITOL-1-MONOPHOSPHATASE-RELATED"/>
    <property type="match status" value="1"/>
</dbReference>
<protein>
    <recommendedName>
        <fullName evidence="8">Inositol-1-monophosphatase</fullName>
        <ecNumber evidence="8">3.1.3.25</ecNumber>
    </recommendedName>
</protein>
<evidence type="ECO:0000256" key="4">
    <source>
        <dbReference type="ARBA" id="ARBA00022723"/>
    </source>
</evidence>
<evidence type="ECO:0000256" key="6">
    <source>
        <dbReference type="ARBA" id="ARBA00022814"/>
    </source>
</evidence>
<comment type="caution">
    <text evidence="9">The sequence shown here is derived from an EMBL/GenBank/DDBJ whole genome shotgun (WGS) entry which is preliminary data.</text>
</comment>
<dbReference type="PRINTS" id="PR01959">
    <property type="entry name" value="SBIMPHPHTASE"/>
</dbReference>
<evidence type="ECO:0000313" key="10">
    <source>
        <dbReference type="Proteomes" id="UP001556170"/>
    </source>
</evidence>
<dbReference type="InterPro" id="IPR000760">
    <property type="entry name" value="Inositol_monophosphatase-like"/>
</dbReference>
<dbReference type="Gene3D" id="3.30.540.10">
    <property type="entry name" value="Fructose-1,6-Bisphosphatase, subunit A, domain 1"/>
    <property type="match status" value="1"/>
</dbReference>
<dbReference type="Gene3D" id="3.40.190.80">
    <property type="match status" value="1"/>
</dbReference>
<sequence length="272" mass="28979">MTRPAITIAVRAARAAGNVILRYMNRIDGLAVVEKQRMDFASEVDKLAEAEIVKELRRAYPDHGILAEEGGASGKKSPLTWVIDPLDGTHNYLRGIPHFSVSIALLDKGVPVYGVVFDPLRGELFTASKGDGAYLDKGTGPTRIRVGKRENLGGAMIATGFPYRQRAHLDAQLAMTRALLGQAEDIRRSGSAALDLAYTAAGRYDGYFEIGLKPWDMAAGVLLVHEAGGRYGDFAGRDGIPASGNIIAGNLNVAKAMTDAIGACATPELLKA</sequence>
<dbReference type="PROSITE" id="PS00629">
    <property type="entry name" value="IMP_1"/>
    <property type="match status" value="1"/>
</dbReference>
<dbReference type="CDD" id="cd01639">
    <property type="entry name" value="IMPase"/>
    <property type="match status" value="1"/>
</dbReference>
<keyword evidence="4 8" id="KW-0479">Metal-binding</keyword>
<dbReference type="GO" id="GO:0016787">
    <property type="term" value="F:hydrolase activity"/>
    <property type="evidence" value="ECO:0007669"/>
    <property type="project" value="UniProtKB-KW"/>
</dbReference>
<keyword evidence="6" id="KW-0804">Transcription</keyword>
<dbReference type="EMBL" id="JBFOHL010000005">
    <property type="protein sequence ID" value="MEW9623993.1"/>
    <property type="molecule type" value="Genomic_DNA"/>
</dbReference>
<gene>
    <name evidence="9" type="ORF">ABQJ56_07100</name>
</gene>
<evidence type="ECO:0000256" key="1">
    <source>
        <dbReference type="ARBA" id="ARBA00001033"/>
    </source>
</evidence>
<dbReference type="PROSITE" id="PS00630">
    <property type="entry name" value="IMP_2"/>
    <property type="match status" value="1"/>
</dbReference>
<reference evidence="9 10" key="1">
    <citation type="submission" date="2024-06" db="EMBL/GenBank/DDBJ databases">
        <authorList>
            <person name="Woo H."/>
        </authorList>
    </citation>
    <scope>NUCLEOTIDE SEQUENCE [LARGE SCALE GENOMIC DNA]</scope>
    <source>
        <strain evidence="9 10">S2-g</strain>
    </source>
</reference>
<keyword evidence="6" id="KW-0805">Transcription regulation</keyword>
<evidence type="ECO:0000313" key="9">
    <source>
        <dbReference type="EMBL" id="MEW9623993.1"/>
    </source>
</evidence>
<dbReference type="SUPFAM" id="SSF56655">
    <property type="entry name" value="Carbohydrate phosphatase"/>
    <property type="match status" value="1"/>
</dbReference>
<keyword evidence="6" id="KW-0889">Transcription antitermination</keyword>
<dbReference type="EC" id="3.1.3.25" evidence="8"/>
<keyword evidence="7 8" id="KW-0460">Magnesium</keyword>
<comment type="similarity">
    <text evidence="3 8">Belongs to the inositol monophosphatase superfamily.</text>
</comment>
<evidence type="ECO:0000256" key="5">
    <source>
        <dbReference type="ARBA" id="ARBA00022801"/>
    </source>
</evidence>
<keyword evidence="5 8" id="KW-0378">Hydrolase</keyword>
<keyword evidence="10" id="KW-1185">Reference proteome</keyword>
<proteinExistence type="inferred from homology"/>
<accession>A0ABV3QQ43</accession>
<evidence type="ECO:0000256" key="3">
    <source>
        <dbReference type="ARBA" id="ARBA00009759"/>
    </source>
</evidence>
<dbReference type="InterPro" id="IPR033942">
    <property type="entry name" value="IMPase"/>
</dbReference>
<dbReference type="RefSeq" id="WP_367844301.1">
    <property type="nucleotide sequence ID" value="NZ_JBFOHL010000005.1"/>
</dbReference>
<dbReference type="InterPro" id="IPR020550">
    <property type="entry name" value="Inositol_monophosphatase_CS"/>
</dbReference>
<evidence type="ECO:0000256" key="8">
    <source>
        <dbReference type="RuleBase" id="RU364068"/>
    </source>
</evidence>
<evidence type="ECO:0000256" key="7">
    <source>
        <dbReference type="ARBA" id="ARBA00022842"/>
    </source>
</evidence>
<dbReference type="PANTHER" id="PTHR20854">
    <property type="entry name" value="INOSITOL MONOPHOSPHATASE"/>
    <property type="match status" value="1"/>
</dbReference>
<dbReference type="Proteomes" id="UP001556170">
    <property type="component" value="Unassembled WGS sequence"/>
</dbReference>
<comment type="cofactor">
    <cofactor evidence="2 8">
        <name>Mg(2+)</name>
        <dbReference type="ChEBI" id="CHEBI:18420"/>
    </cofactor>
</comment>
<dbReference type="PRINTS" id="PR00377">
    <property type="entry name" value="IMPHPHTASES"/>
</dbReference>
<comment type="catalytic activity">
    <reaction evidence="1 8">
        <text>a myo-inositol phosphate + H2O = myo-inositol + phosphate</text>
        <dbReference type="Rhea" id="RHEA:24056"/>
        <dbReference type="ChEBI" id="CHEBI:15377"/>
        <dbReference type="ChEBI" id="CHEBI:17268"/>
        <dbReference type="ChEBI" id="CHEBI:43474"/>
        <dbReference type="ChEBI" id="CHEBI:84139"/>
        <dbReference type="EC" id="3.1.3.25"/>
    </reaction>
</comment>
<organism evidence="9 10">
    <name type="scientific">Rhodanobacter geophilus</name>
    <dbReference type="NCBI Taxonomy" id="3162488"/>
    <lineage>
        <taxon>Bacteria</taxon>
        <taxon>Pseudomonadati</taxon>
        <taxon>Pseudomonadota</taxon>
        <taxon>Gammaproteobacteria</taxon>
        <taxon>Lysobacterales</taxon>
        <taxon>Rhodanobacteraceae</taxon>
        <taxon>Rhodanobacter</taxon>
    </lineage>
</organism>
<dbReference type="InterPro" id="IPR022337">
    <property type="entry name" value="Inositol_monophosphatase_SuhB"/>
</dbReference>
<dbReference type="InterPro" id="IPR020583">
    <property type="entry name" value="Inositol_monoP_metal-BS"/>
</dbReference>